<evidence type="ECO:0000313" key="3">
    <source>
        <dbReference type="Proteomes" id="UP000242180"/>
    </source>
</evidence>
<evidence type="ECO:0000313" key="2">
    <source>
        <dbReference type="EMBL" id="ORY90022.1"/>
    </source>
</evidence>
<gene>
    <name evidence="2" type="ORF">BCR43DRAFT_499884</name>
</gene>
<protein>
    <submittedName>
        <fullName evidence="2">Uncharacterized protein</fullName>
    </submittedName>
</protein>
<accession>A0A1X2GZY9</accession>
<dbReference type="OrthoDB" id="2431340at2759"/>
<name>A0A1X2GZY9_SYNRA</name>
<feature type="non-terminal residue" evidence="2">
    <location>
        <position position="1"/>
    </location>
</feature>
<comment type="caution">
    <text evidence="2">The sequence shown here is derived from an EMBL/GenBank/DDBJ whole genome shotgun (WGS) entry which is preliminary data.</text>
</comment>
<keyword evidence="3" id="KW-1185">Reference proteome</keyword>
<sequence length="82" mass="9345">LTRGEGEQEGPRILRIKHCLRCRKYFHRDGLAAHNIAHILRSMLAHGQRPGCFISPARKINTSSRKRSVAEGSSRSGKRLRR</sequence>
<organism evidence="2 3">
    <name type="scientific">Syncephalastrum racemosum</name>
    <name type="common">Filamentous fungus</name>
    <dbReference type="NCBI Taxonomy" id="13706"/>
    <lineage>
        <taxon>Eukaryota</taxon>
        <taxon>Fungi</taxon>
        <taxon>Fungi incertae sedis</taxon>
        <taxon>Mucoromycota</taxon>
        <taxon>Mucoromycotina</taxon>
        <taxon>Mucoromycetes</taxon>
        <taxon>Mucorales</taxon>
        <taxon>Syncephalastraceae</taxon>
        <taxon>Syncephalastrum</taxon>
    </lineage>
</organism>
<proteinExistence type="predicted"/>
<feature type="region of interest" description="Disordered" evidence="1">
    <location>
        <begin position="55"/>
        <end position="82"/>
    </location>
</feature>
<reference evidence="2 3" key="1">
    <citation type="submission" date="2016-07" db="EMBL/GenBank/DDBJ databases">
        <title>Pervasive Adenine N6-methylation of Active Genes in Fungi.</title>
        <authorList>
            <consortium name="DOE Joint Genome Institute"/>
            <person name="Mondo S.J."/>
            <person name="Dannebaum R.O."/>
            <person name="Kuo R.C."/>
            <person name="Labutti K."/>
            <person name="Haridas S."/>
            <person name="Kuo A."/>
            <person name="Salamov A."/>
            <person name="Ahrendt S.R."/>
            <person name="Lipzen A."/>
            <person name="Sullivan W."/>
            <person name="Andreopoulos W.B."/>
            <person name="Clum A."/>
            <person name="Lindquist E."/>
            <person name="Daum C."/>
            <person name="Ramamoorthy G.K."/>
            <person name="Gryganskyi A."/>
            <person name="Culley D."/>
            <person name="Magnuson J.K."/>
            <person name="James T.Y."/>
            <person name="O'Malley M.A."/>
            <person name="Stajich J.E."/>
            <person name="Spatafora J.W."/>
            <person name="Visel A."/>
            <person name="Grigoriev I.V."/>
        </authorList>
    </citation>
    <scope>NUCLEOTIDE SEQUENCE [LARGE SCALE GENOMIC DNA]</scope>
    <source>
        <strain evidence="2 3">NRRL 2496</strain>
    </source>
</reference>
<dbReference type="AlphaFoldDB" id="A0A1X2GZY9"/>
<dbReference type="InParanoid" id="A0A1X2GZY9"/>
<dbReference type="Proteomes" id="UP000242180">
    <property type="component" value="Unassembled WGS sequence"/>
</dbReference>
<dbReference type="EMBL" id="MCGN01000013">
    <property type="protein sequence ID" value="ORY90022.1"/>
    <property type="molecule type" value="Genomic_DNA"/>
</dbReference>
<evidence type="ECO:0000256" key="1">
    <source>
        <dbReference type="SAM" id="MobiDB-lite"/>
    </source>
</evidence>